<feature type="domain" description="Manganese/iron superoxide dismutase N-terminal" evidence="7">
    <location>
        <begin position="4"/>
        <end position="81"/>
    </location>
</feature>
<evidence type="ECO:0000256" key="4">
    <source>
        <dbReference type="ARBA" id="ARBA00022723"/>
    </source>
</evidence>
<evidence type="ECO:0000313" key="10">
    <source>
        <dbReference type="Proteomes" id="UP001447842"/>
    </source>
</evidence>
<dbReference type="PIRSF" id="PIRSF000349">
    <property type="entry name" value="SODismutase"/>
    <property type="match status" value="1"/>
</dbReference>
<dbReference type="Pfam" id="PF02777">
    <property type="entry name" value="Sod_Fe_C"/>
    <property type="match status" value="1"/>
</dbReference>
<proteinExistence type="inferred from homology"/>
<gene>
    <name evidence="9" type="ORF">WCY31_08450</name>
</gene>
<dbReference type="Gene3D" id="1.10.287.990">
    <property type="entry name" value="Fe,Mn superoxide dismutase (SOD) domain"/>
    <property type="match status" value="1"/>
</dbReference>
<dbReference type="InterPro" id="IPR019833">
    <property type="entry name" value="Mn/Fe_SOD_BS"/>
</dbReference>
<dbReference type="EC" id="1.15.1.1" evidence="3 6"/>
<evidence type="ECO:0000256" key="3">
    <source>
        <dbReference type="ARBA" id="ARBA00012682"/>
    </source>
</evidence>
<sequence>MHLNLPSLPFEEHALEPYISAETLAYHHGKHHAAYVKKYNDLMTGSAYEGKPLLDVLRTAEGALFNNGAQAFNHDFYWKCLTPGETAPSEELAAALAEAFDSVEGFKEAFTAAATSLFGSGWTWLIIDENGALAIENGSNAYTPVQTEGKHPLLTCDVWEHAYYIDCRNARPKYVENFWHLINWDFVSENYKQKCRVSHQC</sequence>
<dbReference type="RefSeq" id="WP_345972043.1">
    <property type="nucleotide sequence ID" value="NZ_CP147920.1"/>
</dbReference>
<dbReference type="PROSITE" id="PS00088">
    <property type="entry name" value="SOD_MN"/>
    <property type="match status" value="1"/>
</dbReference>
<dbReference type="Pfam" id="PF00081">
    <property type="entry name" value="Sod_Fe_N"/>
    <property type="match status" value="1"/>
</dbReference>
<dbReference type="InterPro" id="IPR019831">
    <property type="entry name" value="Mn/Fe_SOD_N"/>
</dbReference>
<dbReference type="PRINTS" id="PR01703">
    <property type="entry name" value="MNSODISMTASE"/>
</dbReference>
<evidence type="ECO:0000256" key="2">
    <source>
        <dbReference type="ARBA" id="ARBA00011738"/>
    </source>
</evidence>
<dbReference type="SUPFAM" id="SSF46609">
    <property type="entry name" value="Fe,Mn superoxide dismutase (SOD), N-terminal domain"/>
    <property type="match status" value="1"/>
</dbReference>
<keyword evidence="4 6" id="KW-0479">Metal-binding</keyword>
<organism evidence="9 10">
    <name type="scientific">Sulfurimonas diazotrophicus</name>
    <dbReference type="NCBI Taxonomy" id="3131939"/>
    <lineage>
        <taxon>Bacteria</taxon>
        <taxon>Pseudomonadati</taxon>
        <taxon>Campylobacterota</taxon>
        <taxon>Epsilonproteobacteria</taxon>
        <taxon>Campylobacterales</taxon>
        <taxon>Sulfurimonadaceae</taxon>
        <taxon>Sulfurimonas</taxon>
    </lineage>
</organism>
<protein>
    <recommendedName>
        <fullName evidence="3 6">Superoxide dismutase</fullName>
        <ecNumber evidence="3 6">1.15.1.1</ecNumber>
    </recommendedName>
</protein>
<dbReference type="SUPFAM" id="SSF54719">
    <property type="entry name" value="Fe,Mn superoxide dismutase (SOD), C-terminal domain"/>
    <property type="match status" value="1"/>
</dbReference>
<dbReference type="GO" id="GO:0004784">
    <property type="term" value="F:superoxide dismutase activity"/>
    <property type="evidence" value="ECO:0007669"/>
    <property type="project" value="UniProtKB-EC"/>
</dbReference>
<comment type="function">
    <text evidence="6">Destroys radicals which are normally produced within the cells and which are toxic to biological systems.</text>
</comment>
<dbReference type="InterPro" id="IPR036314">
    <property type="entry name" value="SOD_C_sf"/>
</dbReference>
<evidence type="ECO:0000256" key="6">
    <source>
        <dbReference type="RuleBase" id="RU000414"/>
    </source>
</evidence>
<dbReference type="InterPro" id="IPR036324">
    <property type="entry name" value="Mn/Fe_SOD_N_sf"/>
</dbReference>
<keyword evidence="5 6" id="KW-0560">Oxidoreductase</keyword>
<comment type="similarity">
    <text evidence="1 6">Belongs to the iron/manganese superoxide dismutase family.</text>
</comment>
<feature type="domain" description="Manganese/iron superoxide dismutase C-terminal" evidence="8">
    <location>
        <begin position="88"/>
        <end position="189"/>
    </location>
</feature>
<dbReference type="EMBL" id="CP147920">
    <property type="protein sequence ID" value="XAU14286.1"/>
    <property type="molecule type" value="Genomic_DNA"/>
</dbReference>
<evidence type="ECO:0000256" key="1">
    <source>
        <dbReference type="ARBA" id="ARBA00008714"/>
    </source>
</evidence>
<dbReference type="InterPro" id="IPR001189">
    <property type="entry name" value="Mn/Fe_SOD"/>
</dbReference>
<comment type="catalytic activity">
    <reaction evidence="6">
        <text>2 superoxide + 2 H(+) = H2O2 + O2</text>
        <dbReference type="Rhea" id="RHEA:20696"/>
        <dbReference type="ChEBI" id="CHEBI:15378"/>
        <dbReference type="ChEBI" id="CHEBI:15379"/>
        <dbReference type="ChEBI" id="CHEBI:16240"/>
        <dbReference type="ChEBI" id="CHEBI:18421"/>
        <dbReference type="EC" id="1.15.1.1"/>
    </reaction>
</comment>
<dbReference type="PANTHER" id="PTHR42769:SF3">
    <property type="entry name" value="SUPEROXIDE DISMUTASE [FE] 2, CHLOROPLASTIC"/>
    <property type="match status" value="1"/>
</dbReference>
<name>A0ABZ3H9D4_9BACT</name>
<keyword evidence="10" id="KW-1185">Reference proteome</keyword>
<accession>A0ABZ3H9D4</accession>
<dbReference type="PANTHER" id="PTHR42769">
    <property type="entry name" value="SUPEROXIDE DISMUTASE"/>
    <property type="match status" value="1"/>
</dbReference>
<evidence type="ECO:0000313" key="9">
    <source>
        <dbReference type="EMBL" id="XAU14286.1"/>
    </source>
</evidence>
<evidence type="ECO:0000256" key="5">
    <source>
        <dbReference type="ARBA" id="ARBA00023002"/>
    </source>
</evidence>
<evidence type="ECO:0000259" key="7">
    <source>
        <dbReference type="Pfam" id="PF00081"/>
    </source>
</evidence>
<comment type="subunit">
    <text evidence="2">Homodimer.</text>
</comment>
<evidence type="ECO:0000259" key="8">
    <source>
        <dbReference type="Pfam" id="PF02777"/>
    </source>
</evidence>
<dbReference type="Gene3D" id="3.55.40.20">
    <property type="entry name" value="Iron/manganese superoxide dismutase, C-terminal domain"/>
    <property type="match status" value="1"/>
</dbReference>
<dbReference type="InterPro" id="IPR019832">
    <property type="entry name" value="Mn/Fe_SOD_C"/>
</dbReference>
<reference evidence="9 10" key="1">
    <citation type="submission" date="2024-03" db="EMBL/GenBank/DDBJ databases">
        <title>Sulfurimonas sp. HSL3-1.</title>
        <authorList>
            <person name="Wang S."/>
        </authorList>
    </citation>
    <scope>NUCLEOTIDE SEQUENCE [LARGE SCALE GENOMIC DNA]</scope>
    <source>
        <strain evidence="9 10">HSL3-1</strain>
    </source>
</reference>
<dbReference type="Proteomes" id="UP001447842">
    <property type="component" value="Chromosome"/>
</dbReference>